<keyword evidence="3" id="KW-1185">Reference proteome</keyword>
<protein>
    <submittedName>
        <fullName evidence="2">Uncharacterized protein</fullName>
    </submittedName>
</protein>
<evidence type="ECO:0000313" key="2">
    <source>
        <dbReference type="EMBL" id="SZX68111.1"/>
    </source>
</evidence>
<name>A0A383VSE8_TETOB</name>
<dbReference type="Proteomes" id="UP000256970">
    <property type="component" value="Unassembled WGS sequence"/>
</dbReference>
<dbReference type="EMBL" id="FNXT01000841">
    <property type="protein sequence ID" value="SZX68111.1"/>
    <property type="molecule type" value="Genomic_DNA"/>
</dbReference>
<accession>A0A383VSE8</accession>
<reference evidence="2 3" key="1">
    <citation type="submission" date="2016-10" db="EMBL/GenBank/DDBJ databases">
        <authorList>
            <person name="Cai Z."/>
        </authorList>
    </citation>
    <scope>NUCLEOTIDE SEQUENCE [LARGE SCALE GENOMIC DNA]</scope>
</reference>
<evidence type="ECO:0000313" key="3">
    <source>
        <dbReference type="Proteomes" id="UP000256970"/>
    </source>
</evidence>
<proteinExistence type="predicted"/>
<gene>
    <name evidence="2" type="ORF">BQ4739_LOCUS8491</name>
</gene>
<feature type="region of interest" description="Disordered" evidence="1">
    <location>
        <begin position="43"/>
        <end position="83"/>
    </location>
</feature>
<sequence length="83" mass="9123">MRVDMALVLSNFFYLAVLFGLTARVSSVTQDWVVLFRLNPAEPLTPQQSRDGHAAEPNGSSRWQRHTTRQGRAGAQWAAPGAG</sequence>
<dbReference type="AlphaFoldDB" id="A0A383VSE8"/>
<evidence type="ECO:0000256" key="1">
    <source>
        <dbReference type="SAM" id="MobiDB-lite"/>
    </source>
</evidence>
<organism evidence="2 3">
    <name type="scientific">Tetradesmus obliquus</name>
    <name type="common">Green alga</name>
    <name type="synonym">Acutodesmus obliquus</name>
    <dbReference type="NCBI Taxonomy" id="3088"/>
    <lineage>
        <taxon>Eukaryota</taxon>
        <taxon>Viridiplantae</taxon>
        <taxon>Chlorophyta</taxon>
        <taxon>core chlorophytes</taxon>
        <taxon>Chlorophyceae</taxon>
        <taxon>CS clade</taxon>
        <taxon>Sphaeropleales</taxon>
        <taxon>Scenedesmaceae</taxon>
        <taxon>Tetradesmus</taxon>
    </lineage>
</organism>